<protein>
    <recommendedName>
        <fullName evidence="3">DUF707 domain-containing protein</fullName>
    </recommendedName>
</protein>
<keyword evidence="2" id="KW-1185">Reference proteome</keyword>
<dbReference type="Pfam" id="PF05212">
    <property type="entry name" value="DUF707"/>
    <property type="match status" value="1"/>
</dbReference>
<name>A0A317E3C0_9PROT</name>
<dbReference type="AlphaFoldDB" id="A0A317E3C0"/>
<dbReference type="EMBL" id="QGLF01000002">
    <property type="protein sequence ID" value="PWR21547.1"/>
    <property type="molecule type" value="Genomic_DNA"/>
</dbReference>
<evidence type="ECO:0000313" key="1">
    <source>
        <dbReference type="EMBL" id="PWR21547.1"/>
    </source>
</evidence>
<evidence type="ECO:0000313" key="2">
    <source>
        <dbReference type="Proteomes" id="UP000246077"/>
    </source>
</evidence>
<comment type="caution">
    <text evidence="1">The sequence shown here is derived from an EMBL/GenBank/DDBJ whole genome shotgun (WGS) entry which is preliminary data.</text>
</comment>
<organism evidence="1 2">
    <name type="scientific">Zavarzinia compransoris</name>
    <dbReference type="NCBI Taxonomy" id="1264899"/>
    <lineage>
        <taxon>Bacteria</taxon>
        <taxon>Pseudomonadati</taxon>
        <taxon>Pseudomonadota</taxon>
        <taxon>Alphaproteobacteria</taxon>
        <taxon>Rhodospirillales</taxon>
        <taxon>Zavarziniaceae</taxon>
        <taxon>Zavarzinia</taxon>
    </lineage>
</organism>
<sequence>MSGDTMENTGAISEIVERGLIVSRIGKRSLHREWTVPLALGMRGYDIFLSAYDPDVSPESGPGLFFEHRPGPKVAGYAGFLRDHAELIDHYDYICLMDEDVLANTETIDGFFSVAREWKLKISQPALGWSSYSSYAGLLQQPKFLLRHVNFIEMMCPIFHREALRQIFPLYESGLESGIDLVWCNLVFETPDDFAVIDAWPVTHTEPVGARMSENGFVGGRDYHSDIEVALHRARIPRLRLVPYDAVRPDGSRVSGRLRLFWAALQLLRALRRQKRKRTLIKLAMDHWLHVLLISPRNQRATWPAIML</sequence>
<evidence type="ECO:0008006" key="3">
    <source>
        <dbReference type="Google" id="ProtNLM"/>
    </source>
</evidence>
<reference evidence="2" key="1">
    <citation type="submission" date="2018-05" db="EMBL/GenBank/DDBJ databases">
        <title>Zavarzinia sp. HR-AS.</title>
        <authorList>
            <person name="Lee Y."/>
            <person name="Jeon C.O."/>
        </authorList>
    </citation>
    <scope>NUCLEOTIDE SEQUENCE [LARGE SCALE GENOMIC DNA]</scope>
    <source>
        <strain evidence="2">DSM 1231</strain>
    </source>
</reference>
<proteinExistence type="predicted"/>
<dbReference type="OrthoDB" id="3760154at2"/>
<dbReference type="Proteomes" id="UP000246077">
    <property type="component" value="Unassembled WGS sequence"/>
</dbReference>
<dbReference type="RefSeq" id="WP_109920192.1">
    <property type="nucleotide sequence ID" value="NZ_QGLF01000002.1"/>
</dbReference>
<gene>
    <name evidence="1" type="ORF">DKG75_05940</name>
</gene>
<dbReference type="InterPro" id="IPR007877">
    <property type="entry name" value="DUF707"/>
</dbReference>
<accession>A0A317E3C0</accession>